<accession>A0A6G8F2M5</accession>
<protein>
    <recommendedName>
        <fullName evidence="2">HTH cro/C1-type domain-containing protein</fullName>
    </recommendedName>
</protein>
<evidence type="ECO:0008006" key="2">
    <source>
        <dbReference type="Google" id="ProtNLM"/>
    </source>
</evidence>
<gene>
    <name evidence="1" type="ORF">PlAlph_0750</name>
</gene>
<reference evidence="1" key="1">
    <citation type="journal article" date="2020" name="J. ISSAAS">
        <title>Lactobacilli and other gastrointestinal microbiota of Peromyscus leucopus, reservoir host for agents of Lyme disease and other zoonoses in North America.</title>
        <authorList>
            <person name="Milovic A."/>
            <person name="Bassam K."/>
            <person name="Shao H."/>
            <person name="Chatzistamou I."/>
            <person name="Tufts D.M."/>
            <person name="Diuk-Wasser M."/>
            <person name="Barbour A.G."/>
        </authorList>
    </citation>
    <scope>NUCLEOTIDE SEQUENCE</scope>
    <source>
        <strain evidence="1">LL90</strain>
    </source>
</reference>
<sequence length="79" mass="9439">MSLHKKINNNFKNRIARDLAWVRRSRGLTMKKVAEDTGLPLEEIDYLEACYTRSWKSYIRLLDYYNKAIKIIMVDKVTE</sequence>
<dbReference type="AlphaFoldDB" id="A0A6G8F2M5"/>
<organism evidence="1">
    <name type="scientific">uncultured Alphaproteobacteria bacterium</name>
    <dbReference type="NCBI Taxonomy" id="91750"/>
    <lineage>
        <taxon>Bacteria</taxon>
        <taxon>Pseudomonadati</taxon>
        <taxon>Pseudomonadota</taxon>
        <taxon>Alphaproteobacteria</taxon>
        <taxon>environmental samples</taxon>
    </lineage>
</organism>
<evidence type="ECO:0000313" key="1">
    <source>
        <dbReference type="EMBL" id="QIM10321.1"/>
    </source>
</evidence>
<dbReference type="EMBL" id="MN990728">
    <property type="protein sequence ID" value="QIM10321.1"/>
    <property type="molecule type" value="Genomic_DNA"/>
</dbReference>
<name>A0A6G8F2M5_9PROT</name>
<proteinExistence type="predicted"/>